<dbReference type="RefSeq" id="WP_092616288.1">
    <property type="nucleotide sequence ID" value="NZ_FMYK01000002.1"/>
</dbReference>
<reference evidence="3" key="1">
    <citation type="submission" date="2016-09" db="EMBL/GenBank/DDBJ databases">
        <authorList>
            <person name="Varghese N."/>
            <person name="Submissions S."/>
        </authorList>
    </citation>
    <scope>NUCLEOTIDE SEQUENCE [LARGE SCALE GENOMIC DNA]</scope>
    <source>
        <strain evidence="3">ANC 3699</strain>
    </source>
</reference>
<feature type="chain" id="PRO_5017347764" description="Cation transporter" evidence="1">
    <location>
        <begin position="24"/>
        <end position="146"/>
    </location>
</feature>
<dbReference type="InterPro" id="IPR054660">
    <property type="entry name" value="CzcI-like"/>
</dbReference>
<dbReference type="AlphaFoldDB" id="A0A1G6HCH6"/>
<feature type="signal peptide" evidence="1">
    <location>
        <begin position="1"/>
        <end position="23"/>
    </location>
</feature>
<evidence type="ECO:0008006" key="4">
    <source>
        <dbReference type="Google" id="ProtNLM"/>
    </source>
</evidence>
<sequence length="146" mass="16769">MKKLPLILIMMSLFIFQSAWNVAAAFCQHESVDLSQVHKTHFGHHQVLEKCLSHTDQSHSHDEVKSSNDTQNKFSENQLNENQLNLSQDHHDHLPSMNHILMQDAQPDIVQSTTFHVDREPHFFWNNLYQSPDLGAITPPPLSSPL</sequence>
<evidence type="ECO:0000313" key="3">
    <source>
        <dbReference type="Proteomes" id="UP000242317"/>
    </source>
</evidence>
<dbReference type="OrthoDB" id="6712732at2"/>
<dbReference type="Proteomes" id="UP000242317">
    <property type="component" value="Unassembled WGS sequence"/>
</dbReference>
<evidence type="ECO:0000256" key="1">
    <source>
        <dbReference type="SAM" id="SignalP"/>
    </source>
</evidence>
<gene>
    <name evidence="2" type="ORF">SAMN05421749_10275</name>
</gene>
<accession>A0A1G6HCH6</accession>
<dbReference type="EMBL" id="FMYK01000002">
    <property type="protein sequence ID" value="SDB91778.1"/>
    <property type="molecule type" value="Genomic_DNA"/>
</dbReference>
<keyword evidence="3" id="KW-1185">Reference proteome</keyword>
<protein>
    <recommendedName>
        <fullName evidence="4">Cation transporter</fullName>
    </recommendedName>
</protein>
<organism evidence="2 3">
    <name type="scientific">Acinetobacter marinus</name>
    <dbReference type="NCBI Taxonomy" id="281375"/>
    <lineage>
        <taxon>Bacteria</taxon>
        <taxon>Pseudomonadati</taxon>
        <taxon>Pseudomonadota</taxon>
        <taxon>Gammaproteobacteria</taxon>
        <taxon>Moraxellales</taxon>
        <taxon>Moraxellaceae</taxon>
        <taxon>Acinetobacter</taxon>
    </lineage>
</organism>
<name>A0A1G6HCH6_9GAMM</name>
<dbReference type="NCBIfam" id="NF045615">
    <property type="entry name" value="efflu_CzcI_Acin"/>
    <property type="match status" value="1"/>
</dbReference>
<keyword evidence="1" id="KW-0732">Signal</keyword>
<proteinExistence type="predicted"/>
<evidence type="ECO:0000313" key="2">
    <source>
        <dbReference type="EMBL" id="SDB91778.1"/>
    </source>
</evidence>